<dbReference type="SUPFAM" id="SSF53098">
    <property type="entry name" value="Ribonuclease H-like"/>
    <property type="match status" value="1"/>
</dbReference>
<evidence type="ECO:0000259" key="4">
    <source>
        <dbReference type="SMART" id="SM00479"/>
    </source>
</evidence>
<evidence type="ECO:0000256" key="2">
    <source>
        <dbReference type="ARBA" id="ARBA00022801"/>
    </source>
</evidence>
<dbReference type="InterPro" id="IPR013520">
    <property type="entry name" value="Ribonucl_H"/>
</dbReference>
<feature type="domain" description="Exonuclease" evidence="4">
    <location>
        <begin position="36"/>
        <end position="171"/>
    </location>
</feature>
<dbReference type="GO" id="GO:0008408">
    <property type="term" value="F:3'-5' exonuclease activity"/>
    <property type="evidence" value="ECO:0007669"/>
    <property type="project" value="TreeGrafter"/>
</dbReference>
<dbReference type="Proteomes" id="UP000808146">
    <property type="component" value="Unassembled WGS sequence"/>
</dbReference>
<keyword evidence="1" id="KW-0540">Nuclease</keyword>
<sequence>MIAATAGERPEFYDFDLFGWSASSHELDDRPLSELAYTVFDTETTGLHPSQGDEIIQIGATRIVNRRLLRYECFDQLVKPQVRLSPGSIEVHGLTRELLAGQPSIDAGLPRFHAFCAAPFALGRQFFRGGRLLGRACDRGRRATERWRGRGRRAVGSADSLRLVSVSVLHR</sequence>
<dbReference type="CDD" id="cd06127">
    <property type="entry name" value="DEDDh"/>
    <property type="match status" value="1"/>
</dbReference>
<dbReference type="InterPro" id="IPR036397">
    <property type="entry name" value="RNaseH_sf"/>
</dbReference>
<gene>
    <name evidence="5" type="ORF">IPN75_07985</name>
</gene>
<dbReference type="InterPro" id="IPR012337">
    <property type="entry name" value="RNaseH-like_sf"/>
</dbReference>
<keyword evidence="2" id="KW-0378">Hydrolase</keyword>
<dbReference type="GO" id="GO:0003676">
    <property type="term" value="F:nucleic acid binding"/>
    <property type="evidence" value="ECO:0007669"/>
    <property type="project" value="InterPro"/>
</dbReference>
<dbReference type="AlphaFoldDB" id="A0A9D7LNM7"/>
<proteinExistence type="predicted"/>
<dbReference type="EMBL" id="JADKBR010000007">
    <property type="protein sequence ID" value="MBK8890334.1"/>
    <property type="molecule type" value="Genomic_DNA"/>
</dbReference>
<dbReference type="Gene3D" id="3.30.420.10">
    <property type="entry name" value="Ribonuclease H-like superfamily/Ribonuclease H"/>
    <property type="match status" value="1"/>
</dbReference>
<evidence type="ECO:0000313" key="6">
    <source>
        <dbReference type="Proteomes" id="UP000808146"/>
    </source>
</evidence>
<dbReference type="PANTHER" id="PTHR30231">
    <property type="entry name" value="DNA POLYMERASE III SUBUNIT EPSILON"/>
    <property type="match status" value="1"/>
</dbReference>
<evidence type="ECO:0000256" key="1">
    <source>
        <dbReference type="ARBA" id="ARBA00022722"/>
    </source>
</evidence>
<dbReference type="GO" id="GO:0006259">
    <property type="term" value="P:DNA metabolic process"/>
    <property type="evidence" value="ECO:0007669"/>
    <property type="project" value="UniProtKB-ARBA"/>
</dbReference>
<evidence type="ECO:0000313" key="5">
    <source>
        <dbReference type="EMBL" id="MBK8890334.1"/>
    </source>
</evidence>
<comment type="caution">
    <text evidence="5">The sequence shown here is derived from an EMBL/GenBank/DDBJ whole genome shotgun (WGS) entry which is preliminary data.</text>
</comment>
<dbReference type="PANTHER" id="PTHR30231:SF4">
    <property type="entry name" value="PROTEIN NEN2"/>
    <property type="match status" value="1"/>
</dbReference>
<organism evidence="5 6">
    <name type="scientific">Candidatus Dechloromonas phosphorivorans</name>
    <dbReference type="NCBI Taxonomy" id="2899244"/>
    <lineage>
        <taxon>Bacteria</taxon>
        <taxon>Pseudomonadati</taxon>
        <taxon>Pseudomonadota</taxon>
        <taxon>Betaproteobacteria</taxon>
        <taxon>Rhodocyclales</taxon>
        <taxon>Azonexaceae</taxon>
        <taxon>Dechloromonas</taxon>
    </lineage>
</organism>
<name>A0A9D7LNM7_9RHOO</name>
<dbReference type="SMART" id="SM00479">
    <property type="entry name" value="EXOIII"/>
    <property type="match status" value="1"/>
</dbReference>
<reference evidence="6" key="1">
    <citation type="journal article" date="2021" name="Nat. Commun.">
        <title>Connecting structure to function with the recovery of over 1000 high-quality metagenome-assembled genomes from activated sludge using long-read sequencing.</title>
        <authorList>
            <person name="Singleton C.M."/>
            <person name="Petriglieri F."/>
            <person name="Kristensen J.M."/>
            <person name="Kirkegaard R.H."/>
            <person name="Michaelsen T.Y."/>
            <person name="Andersen M.H."/>
            <person name="Kondrotaite Z."/>
            <person name="Karst S.M."/>
            <person name="Dueholm M.S."/>
            <person name="Nielsen P.H."/>
            <person name="Albertsen M."/>
        </authorList>
    </citation>
    <scope>NUCLEOTIDE SEQUENCE [LARGE SCALE GENOMIC DNA]</scope>
</reference>
<keyword evidence="3 5" id="KW-0269">Exonuclease</keyword>
<dbReference type="Pfam" id="PF00929">
    <property type="entry name" value="RNase_T"/>
    <property type="match status" value="1"/>
</dbReference>
<protein>
    <submittedName>
        <fullName evidence="5">3'-5' exonuclease</fullName>
    </submittedName>
</protein>
<evidence type="ECO:0000256" key="3">
    <source>
        <dbReference type="ARBA" id="ARBA00022839"/>
    </source>
</evidence>
<accession>A0A9D7LNM7</accession>